<dbReference type="Gene3D" id="1.10.10.10">
    <property type="entry name" value="Winged helix-like DNA-binding domain superfamily/Winged helix DNA-binding domain"/>
    <property type="match status" value="2"/>
</dbReference>
<protein>
    <recommendedName>
        <fullName evidence="2">Putative host cell surface-exposed lipoprotein Ltp-like HTH region domain-containing protein</fullName>
    </recommendedName>
</protein>
<reference evidence="3 4" key="1">
    <citation type="journal article" date="2019" name="Emerg. Microbes Infect.">
        <title>Comprehensive subspecies identification of 175 nontuberculous mycobacteria species based on 7547 genomic profiles.</title>
        <authorList>
            <person name="Matsumoto Y."/>
            <person name="Kinjo T."/>
            <person name="Motooka D."/>
            <person name="Nabeya D."/>
            <person name="Jung N."/>
            <person name="Uechi K."/>
            <person name="Horii T."/>
            <person name="Iida T."/>
            <person name="Fujita J."/>
            <person name="Nakamura S."/>
        </authorList>
    </citation>
    <scope>NUCLEOTIDE SEQUENCE [LARGE SCALE GENOMIC DNA]</scope>
    <source>
        <strain evidence="3 4">JCM 17423</strain>
    </source>
</reference>
<evidence type="ECO:0000313" key="4">
    <source>
        <dbReference type="Proteomes" id="UP000466607"/>
    </source>
</evidence>
<dbReference type="EMBL" id="AP022586">
    <property type="protein sequence ID" value="BBY16542.1"/>
    <property type="molecule type" value="Genomic_DNA"/>
</dbReference>
<sequence>MPRSLVVAATLGAIVIGVAPTASAAPRAFSPTMSGPQHSVDMHMPMSPASQQNAVRKAEEYLSISAFSREGLISQLEYEGFSTADATFAVDSITVDWNEQAVKKAQEYLSISAFSPQGLVEQLEYEGFTASQAAYGVSVAYQ</sequence>
<dbReference type="AlphaFoldDB" id="A0AAD1MUM7"/>
<evidence type="ECO:0000313" key="3">
    <source>
        <dbReference type="EMBL" id="BBY16542.1"/>
    </source>
</evidence>
<dbReference type="Proteomes" id="UP000466607">
    <property type="component" value="Chromosome"/>
</dbReference>
<feature type="signal peptide" evidence="1">
    <location>
        <begin position="1"/>
        <end position="24"/>
    </location>
</feature>
<name>A0AAD1MUM7_9MYCO</name>
<feature type="domain" description="Putative host cell surface-exposed lipoprotein Ltp-like HTH region" evidence="2">
    <location>
        <begin position="96"/>
        <end position="137"/>
    </location>
</feature>
<gene>
    <name evidence="3" type="ORF">MLIT_21340</name>
</gene>
<feature type="domain" description="Putative host cell surface-exposed lipoprotein Ltp-like HTH region" evidence="2">
    <location>
        <begin position="51"/>
        <end position="93"/>
    </location>
</feature>
<accession>A0AAD1MUM7</accession>
<proteinExistence type="predicted"/>
<dbReference type="Pfam" id="PF07553">
    <property type="entry name" value="Lipoprotein_Ltp"/>
    <property type="match status" value="2"/>
</dbReference>
<keyword evidence="4" id="KW-1185">Reference proteome</keyword>
<dbReference type="RefSeq" id="WP_234880096.1">
    <property type="nucleotide sequence ID" value="NZ_AP022586.1"/>
</dbReference>
<evidence type="ECO:0000256" key="1">
    <source>
        <dbReference type="SAM" id="SignalP"/>
    </source>
</evidence>
<keyword evidence="1" id="KW-0732">Signal</keyword>
<organism evidence="3 4">
    <name type="scientific">Mycolicibacterium litorale</name>
    <dbReference type="NCBI Taxonomy" id="758802"/>
    <lineage>
        <taxon>Bacteria</taxon>
        <taxon>Bacillati</taxon>
        <taxon>Actinomycetota</taxon>
        <taxon>Actinomycetes</taxon>
        <taxon>Mycobacteriales</taxon>
        <taxon>Mycobacteriaceae</taxon>
        <taxon>Mycolicibacterium</taxon>
    </lineage>
</organism>
<evidence type="ECO:0000259" key="2">
    <source>
        <dbReference type="Pfam" id="PF07553"/>
    </source>
</evidence>
<dbReference type="InterPro" id="IPR036388">
    <property type="entry name" value="WH-like_DNA-bd_sf"/>
</dbReference>
<feature type="chain" id="PRO_5042207168" description="Putative host cell surface-exposed lipoprotein Ltp-like HTH region domain-containing protein" evidence="1">
    <location>
        <begin position="25"/>
        <end position="142"/>
    </location>
</feature>
<dbReference type="InterPro" id="IPR011434">
    <property type="entry name" value="Ltp-like_HTH"/>
</dbReference>